<accession>A0A9D4T604</accession>
<dbReference type="EMBL" id="JABSTV010001247">
    <property type="protein sequence ID" value="KAH7972780.1"/>
    <property type="molecule type" value="Genomic_DNA"/>
</dbReference>
<feature type="transmembrane region" description="Helical" evidence="2">
    <location>
        <begin position="172"/>
        <end position="191"/>
    </location>
</feature>
<keyword evidence="2" id="KW-1133">Transmembrane helix</keyword>
<protein>
    <submittedName>
        <fullName evidence="3">Uncharacterized protein</fullName>
    </submittedName>
</protein>
<sequence>MDAQGELGSAEGGFEAPTTSTSDSLEGEHASQLQLGDKRRHAGDSAENGGDRSAVGDVKQEELEVAGSHESREAEDEGSVGRAVEPFSSPVEMIGDVAMLGLCLIGIGVLVSTICSLVPLRREVWSVDRLVGWTMWVLLSRSSMVMVLAGMLPSLYFLRPMVRVLNDFLTRLPLTLIYVAIGVLVLLAIIFGNKTFPEHSEPWLPKWVALLAQAAFVSYLTAFVEAKGEL</sequence>
<feature type="transmembrane region" description="Helical" evidence="2">
    <location>
        <begin position="97"/>
        <end position="118"/>
    </location>
</feature>
<proteinExistence type="predicted"/>
<feature type="transmembrane region" description="Helical" evidence="2">
    <location>
        <begin position="203"/>
        <end position="224"/>
    </location>
</feature>
<keyword evidence="4" id="KW-1185">Reference proteome</keyword>
<evidence type="ECO:0000256" key="2">
    <source>
        <dbReference type="SAM" id="Phobius"/>
    </source>
</evidence>
<dbReference type="Proteomes" id="UP000821837">
    <property type="component" value="Chromosome 11"/>
</dbReference>
<gene>
    <name evidence="3" type="ORF">HPB52_016922</name>
</gene>
<feature type="compositionally biased region" description="Basic and acidic residues" evidence="1">
    <location>
        <begin position="58"/>
        <end position="72"/>
    </location>
</feature>
<feature type="region of interest" description="Disordered" evidence="1">
    <location>
        <begin position="1"/>
        <end position="82"/>
    </location>
</feature>
<reference evidence="3" key="2">
    <citation type="submission" date="2021-09" db="EMBL/GenBank/DDBJ databases">
        <authorList>
            <person name="Jia N."/>
            <person name="Wang J."/>
            <person name="Shi W."/>
            <person name="Du L."/>
            <person name="Sun Y."/>
            <person name="Zhan W."/>
            <person name="Jiang J."/>
            <person name="Wang Q."/>
            <person name="Zhang B."/>
            <person name="Ji P."/>
            <person name="Sakyi L.B."/>
            <person name="Cui X."/>
            <person name="Yuan T."/>
            <person name="Jiang B."/>
            <person name="Yang W."/>
            <person name="Lam T.T.-Y."/>
            <person name="Chang Q."/>
            <person name="Ding S."/>
            <person name="Wang X."/>
            <person name="Zhu J."/>
            <person name="Ruan X."/>
            <person name="Zhao L."/>
            <person name="Wei J."/>
            <person name="Que T."/>
            <person name="Du C."/>
            <person name="Cheng J."/>
            <person name="Dai P."/>
            <person name="Han X."/>
            <person name="Huang E."/>
            <person name="Gao Y."/>
            <person name="Liu J."/>
            <person name="Shao H."/>
            <person name="Ye R."/>
            <person name="Li L."/>
            <person name="Wei W."/>
            <person name="Wang X."/>
            <person name="Wang C."/>
            <person name="Huo Q."/>
            <person name="Li W."/>
            <person name="Guo W."/>
            <person name="Chen H."/>
            <person name="Chen S."/>
            <person name="Zhou L."/>
            <person name="Zhou L."/>
            <person name="Ni X."/>
            <person name="Tian J."/>
            <person name="Zhou Y."/>
            <person name="Sheng Y."/>
            <person name="Liu T."/>
            <person name="Pan Y."/>
            <person name="Xia L."/>
            <person name="Li J."/>
            <person name="Zhao F."/>
            <person name="Cao W."/>
        </authorList>
    </citation>
    <scope>NUCLEOTIDE SEQUENCE</scope>
    <source>
        <strain evidence="3">Rsan-2018</strain>
        <tissue evidence="3">Larvae</tissue>
    </source>
</reference>
<dbReference type="AlphaFoldDB" id="A0A9D4T604"/>
<name>A0A9D4T604_RHISA</name>
<feature type="transmembrane region" description="Helical" evidence="2">
    <location>
        <begin position="130"/>
        <end position="152"/>
    </location>
</feature>
<comment type="caution">
    <text evidence="3">The sequence shown here is derived from an EMBL/GenBank/DDBJ whole genome shotgun (WGS) entry which is preliminary data.</text>
</comment>
<reference evidence="3" key="1">
    <citation type="journal article" date="2020" name="Cell">
        <title>Large-Scale Comparative Analyses of Tick Genomes Elucidate Their Genetic Diversity and Vector Capacities.</title>
        <authorList>
            <consortium name="Tick Genome and Microbiome Consortium (TIGMIC)"/>
            <person name="Jia N."/>
            <person name="Wang J."/>
            <person name="Shi W."/>
            <person name="Du L."/>
            <person name="Sun Y."/>
            <person name="Zhan W."/>
            <person name="Jiang J.F."/>
            <person name="Wang Q."/>
            <person name="Zhang B."/>
            <person name="Ji P."/>
            <person name="Bell-Sakyi L."/>
            <person name="Cui X.M."/>
            <person name="Yuan T.T."/>
            <person name="Jiang B.G."/>
            <person name="Yang W.F."/>
            <person name="Lam T.T."/>
            <person name="Chang Q.C."/>
            <person name="Ding S.J."/>
            <person name="Wang X.J."/>
            <person name="Zhu J.G."/>
            <person name="Ruan X.D."/>
            <person name="Zhao L."/>
            <person name="Wei J.T."/>
            <person name="Ye R.Z."/>
            <person name="Que T.C."/>
            <person name="Du C.H."/>
            <person name="Zhou Y.H."/>
            <person name="Cheng J.X."/>
            <person name="Dai P.F."/>
            <person name="Guo W.B."/>
            <person name="Han X.H."/>
            <person name="Huang E.J."/>
            <person name="Li L.F."/>
            <person name="Wei W."/>
            <person name="Gao Y.C."/>
            <person name="Liu J.Z."/>
            <person name="Shao H.Z."/>
            <person name="Wang X."/>
            <person name="Wang C.C."/>
            <person name="Yang T.C."/>
            <person name="Huo Q.B."/>
            <person name="Li W."/>
            <person name="Chen H.Y."/>
            <person name="Chen S.E."/>
            <person name="Zhou L.G."/>
            <person name="Ni X.B."/>
            <person name="Tian J.H."/>
            <person name="Sheng Y."/>
            <person name="Liu T."/>
            <person name="Pan Y.S."/>
            <person name="Xia L.Y."/>
            <person name="Li J."/>
            <person name="Zhao F."/>
            <person name="Cao W.C."/>
        </authorList>
    </citation>
    <scope>NUCLEOTIDE SEQUENCE</scope>
    <source>
        <strain evidence="3">Rsan-2018</strain>
    </source>
</reference>
<evidence type="ECO:0000256" key="1">
    <source>
        <dbReference type="SAM" id="MobiDB-lite"/>
    </source>
</evidence>
<keyword evidence="2" id="KW-0472">Membrane</keyword>
<keyword evidence="2" id="KW-0812">Transmembrane</keyword>
<evidence type="ECO:0000313" key="3">
    <source>
        <dbReference type="EMBL" id="KAH7972780.1"/>
    </source>
</evidence>
<evidence type="ECO:0000313" key="4">
    <source>
        <dbReference type="Proteomes" id="UP000821837"/>
    </source>
</evidence>
<organism evidence="3 4">
    <name type="scientific">Rhipicephalus sanguineus</name>
    <name type="common">Brown dog tick</name>
    <name type="synonym">Ixodes sanguineus</name>
    <dbReference type="NCBI Taxonomy" id="34632"/>
    <lineage>
        <taxon>Eukaryota</taxon>
        <taxon>Metazoa</taxon>
        <taxon>Ecdysozoa</taxon>
        <taxon>Arthropoda</taxon>
        <taxon>Chelicerata</taxon>
        <taxon>Arachnida</taxon>
        <taxon>Acari</taxon>
        <taxon>Parasitiformes</taxon>
        <taxon>Ixodida</taxon>
        <taxon>Ixodoidea</taxon>
        <taxon>Ixodidae</taxon>
        <taxon>Rhipicephalinae</taxon>
        <taxon>Rhipicephalus</taxon>
        <taxon>Rhipicephalus</taxon>
    </lineage>
</organism>